<organism evidence="1">
    <name type="scientific">viral metagenome</name>
    <dbReference type="NCBI Taxonomy" id="1070528"/>
    <lineage>
        <taxon>unclassified sequences</taxon>
        <taxon>metagenomes</taxon>
        <taxon>organismal metagenomes</taxon>
    </lineage>
</organism>
<evidence type="ECO:0000313" key="1">
    <source>
        <dbReference type="EMBL" id="QHT95079.1"/>
    </source>
</evidence>
<proteinExistence type="predicted"/>
<reference evidence="1" key="1">
    <citation type="journal article" date="2020" name="Nature">
        <title>Giant virus diversity and host interactions through global metagenomics.</title>
        <authorList>
            <person name="Schulz F."/>
            <person name="Roux S."/>
            <person name="Paez-Espino D."/>
            <person name="Jungbluth S."/>
            <person name="Walsh D.A."/>
            <person name="Denef V.J."/>
            <person name="McMahon K.D."/>
            <person name="Konstantinidis K.T."/>
            <person name="Eloe-Fadrosh E.A."/>
            <person name="Kyrpides N.C."/>
            <person name="Woyke T."/>
        </authorList>
    </citation>
    <scope>NUCLEOTIDE SEQUENCE</scope>
    <source>
        <strain evidence="1">GVMAG-M-3300024261-37</strain>
    </source>
</reference>
<name>A0A6C0IQK8_9ZZZZ</name>
<dbReference type="EMBL" id="MN740234">
    <property type="protein sequence ID" value="QHT95079.1"/>
    <property type="molecule type" value="Genomic_DNA"/>
</dbReference>
<protein>
    <recommendedName>
        <fullName evidence="2">Tail protein</fullName>
    </recommendedName>
</protein>
<evidence type="ECO:0008006" key="2">
    <source>
        <dbReference type="Google" id="ProtNLM"/>
    </source>
</evidence>
<accession>A0A6C0IQK8</accession>
<sequence>MSAGLLINENNIYGIVNPPPAPTAYNPKSWQTVNSAAVNWATFVDLSSNFYTLTNGADAALDTIKELSDYLTDGNITGGLVTSLAAKAPLDAPTFTGDVTLSANKSLIITTNNGTDGLFLGGTSTAHLITATAAELNFCVGLTGGTLQTQFAAKAPHVNPTFTGIVTLPTIDSNSGDTSAATKKYVDDNTSGAITGAASTIKTADLSISKALVSNGSGKVAVSAVTSIELGHLSGVTSGVQAQITARAAKGANSDITAITGLTTMLAITQGGTGAATAPLARTALGVDIAGTDNSTPVSLATVTGNYLTISGQAITAGTVPVALGGSGATTASDARTGLGVAIGSDVQAYHANLADIAGLSKTANNFIVADGSNFTLKTAADSRTALGLGALATAATINNANWTADGADLALVNGGTGASTAAAARTNLGVAIGSDVQAYDAGLLSIAALTTAANKMIYATAADTYAVADLTAAGRALLDDADAAAQRTTLGLGTGSDVVFNQVTAALIGNASTATNLAGSQTAQFVYAAPNGNNGTAGFRALLASDIPTLNQSTTGNAATATDLAGTKAVNFVYAGPGSGVAAAAPSFRALVAGDIPTLNQATTGNADTATKITSITNSNIVQLTETQTLTNKTLTSPTITGTGAIAGTFTGDLTGNVTGDVTGNVTGDLTGNAATASAADGGSALELALAAKATSASPTFTGVVTLPAITTSSAATSAATKAYVDSVASGLDTKESVRVATTAAGTLASSFANGETVDGITLATGDRILIKTQADGSENGIYTVNASGAPTRATDFDTDAEVTAGSFTFVEEGTTNANAGFVLSTTGAITVGTTALSFTQFSSSATVTAGTGITKTGSTLSVDAAQTQITSVGTLSALTVGGNLTVSDGAYDLDVASHDGSNGLKLGGTLITATAAQLNYVDDVTSGIQSQLDAKGTGSVSSLSDLSITATTAELNILDGSATTQATVTLADGDGVVISEGDVMTQCLVSDFKTYVADLTLTTAAQAAITSVGTLTSLKIANDATIGSAGDADAITIAADGVCTFSAGISALNGVTGNVTGALTGNADTATDLAGTKAVNFVYAGPGSGDAAAPSFRALVAGDIPDLNQDTTGTAANLSGSQTANFVYAGPGSGDAAAPSFRALIASDIPTLNQHTSGTAATVTGAAQTAITSVGTLTALTVDDVAIDGKVITMTGSTGDTAVLTVAEHGALTITTTDATAEGANITITADGTAELAGTTVTLNSSGGITLDADNGTITFSDGGNSLGTITSAGYSGNAATASSITGLNASVSDLNILEGVTAVAAELNKLAGLTTSKTELGVLDGDAVSGRATVPLAGGDGVVINDNGTMKQCLVSDFKTYVADLTLTTAAQAGITSVGTLSALTVGGNLTVSDGAYDLDVASHDGINGLKLGGTLITASAVELNYVDGVSSGIQSQLDDKANLASPTLTGAPLAPTATDGTNTTQLATTQFVTTAIANTDVSNATNLATASKIVKRDSSGGAAFETVTCTVLTTGTGSGVGASVTDLTTRVTALENSVKITSVAPTTSTVGVAGDMLIKSDGATMYVLPSITGPANNYSYNWRQVSLGAI</sequence>